<dbReference type="SUPFAM" id="SSF53822">
    <property type="entry name" value="Periplasmic binding protein-like I"/>
    <property type="match status" value="9"/>
</dbReference>
<dbReference type="Pfam" id="PF07562">
    <property type="entry name" value="NCD3G"/>
    <property type="match status" value="3"/>
</dbReference>
<feature type="domain" description="GPCR family 3 nine cysteines" evidence="13">
    <location>
        <begin position="1067"/>
        <end position="1112"/>
    </location>
</feature>
<evidence type="ECO:0000256" key="3">
    <source>
        <dbReference type="ARBA" id="ARBA00022692"/>
    </source>
</evidence>
<dbReference type="Gene3D" id="3.40.50.2300">
    <property type="match status" value="16"/>
</dbReference>
<evidence type="ECO:0000256" key="4">
    <source>
        <dbReference type="ARBA" id="ARBA00022729"/>
    </source>
</evidence>
<keyword evidence="10" id="KW-0807">Transducer</keyword>
<dbReference type="InterPro" id="IPR000068">
    <property type="entry name" value="GPCR_3_Ca_sens_rcpt-rel"/>
</dbReference>
<sequence length="2249" mass="250336">MRFAIKEINENPHLLPNITLGYKIYDSCATHVAALRATLTLLNGPENVQSEFCLGSSPVKAIIGDSGSSQSIVVSRTLQPFKVPMISYISTCSCLGNRKEFPTFFRTVPSDIYQVKAIAQLVKHFGWTWVAAISEDGDYGRYAFQALIEEFKISGVCLSYYEVIPKVYNKKRILEILEVMKASSAKVVISFAGEGALYPLLSEYARQNITGIQWIASEVWVTASLFSSSEFYPSLGGTIGFAIRKGEIPSLKDFLLQVTPLAYPESALVKELWTSVFGCTFQISNLTGSSGQMTPKCTGKESLEEKYNIYTDVSSLRVSYNVYKAVYAIAYSLQNIINCKPGNGPFHNFTCANITNLEPWQLQHYIQNVSFTSNMGETIYFDKNGDPVPSYDIINWQRGVDGKIWFVTVGLYDVSAGAGKELIINEDAVIWNNDKIKARCKEPLVTHFLKTVNFTTKSGERVHFDENGDPTAKYELVNWQNDQEGLTKFITVGFYDASLPVEEQFVMNNVSIIWATGKDKRPESVCSESCLPGTRKAVQKGKPVCCFDCIPCAEGEISNSTVQFAFLKGTLEPACKLYGRTESPHLSKDGDINIGALFSIHSKTADKVALFETKPQSPECTSLNFREFNFAQTMIFAIEEINNSTNILPGVTLGYKIYDVCGSIPLTIRAALALVNGQEETFSNKTCTKSSTVHAIIGESGSSQSVAVSTVMGPFRIPVVLHYLKKVNFTMKNGERVYFDENGDPSAKYELVNWQRNAGNIAFLTVGYYDASLPTAEQISINKLGIMWVNGKDKISHFATCTCLSNKKEFPTFFRTIPSDYYQSRALAQLVKHFGWTWVGTIRSDNDYGNFGMATFVQLAQQEGVCIEYSEVIYRTYPKEKFQKTVNVIKASSSKVIVAFTSPTDLEFLIKELLLQNVTGFQWVGSESWITDKYLSTLESAMVLSGAIGFAISDSEIPGLKDFLLNVHPYDTPGNAGLKEFWETIFRCNLNEKNTSGSAEPCTGFETLNSINNVYTDVSELRIVNNVYKAVYAVAHSLHNLLSCKSSQGPFEKSTCANKSNAKPWQVPTSLCSDSCPPGTRKAVKKGKPVCCFDCIPCAEGEFSNTTENPLCSLWGTPQLPLLSKDGDIIIGGIFSFHDNVLNSKPSFSAIPGALKCKDINFREYQAAVAAIYALEEINNSTEILPGIILGYKIYDDCSSIPLAANAAMALISNQEKEDHSEAICTKAPIIAIIGPSGSSPSIAVARTVRPFQIPIIFAYFLMTDIGIQQFLFFLPSLPRRQLQAFIRQVSSVLSCSVRHGPSINFREFQFAVAAIFAIEEINNSPEILPGVTVGYKIYDGCSSIPLAIKSAMAFINDPSDRYLSEEVCQKPSLISIIGPSGSSPSIGVETTIRPFNIPMLSYFATCACLSNRREYPTFFRTIPSDYYQSRALVQLVKYFGWTWVGTIRSDNDYGNTGMATFLQSAQQEGICIEYSEAIYRTYPREKFLKIVDIIKSSSSKISYFSTCGCLSDKTKYPTLLRTVSSDYHQSRALAQLVKYFGWNWVGTVRIDNDYGNDGVAAFTQAAQEEGICIEYSVTVTTSMTRQKYIKVINFIKQASAKVVLAFLPAVDMKAFLDQLVLENATGLQWVGNLSWMTKRLPANIEYYKIVGGAIGMALPNAVIPGLREYLLNVNPYQDAYSKEFWETIFACSLNETDTFKVNKCAGSENLRNVNSEYTDEKEFRVPNCIYKAVYAVAHALHNLYSCKTGQGPFTNNTCANKLQIEAWQVLYYLKKVNFTTIYGDHVYFDVNGDPEPRYEIINWQQGEGGLIKYVTVGTYDPTSPQGQQIKMNNVTIVWAGGQAEISYVATCACLSNKQEYPTFFRTISSDYYQSRALAQLIKYFGWTWVGTIRSDNDYGNLGMATFIEAVQQVGVCIEYSEAIYRSNPREKFVKTVRVIKESSSKVIVAFLSLLDMEVLLKELILQNVTDLQWIGSEGWISARIFATDEIYKILGGAIGFAIGNAVIPGLKEYLLNVRPSSDPQNAGLNEFWESTFSCTLNSNSQTFSNYCTGYENLREIKNEYTDVSEFRIPGNVYEAVYAIAYSFQNMFNCKQGQEAFTNRTCPNRMQIEPWQVVQYLKGVNFTTRYGENIYFDANGDPAARYELVNWQSSEEGIKFVTIGVYDASLPEGQQFIMNNVNIIYAGNQNKVPKSLCSENCQPGTRKAARKGQPLCCFDCIACADGEISNSTTSTVVSGVVSWLEDPEL</sequence>
<dbReference type="InterPro" id="IPR038550">
    <property type="entry name" value="GPCR_3_9-Cys_sf"/>
</dbReference>
<dbReference type="Pfam" id="PF01094">
    <property type="entry name" value="ANF_receptor"/>
    <property type="match status" value="7"/>
</dbReference>
<evidence type="ECO:0000256" key="6">
    <source>
        <dbReference type="ARBA" id="ARBA00023040"/>
    </source>
</evidence>
<dbReference type="GO" id="GO:0004930">
    <property type="term" value="F:G protein-coupled receptor activity"/>
    <property type="evidence" value="ECO:0007669"/>
    <property type="project" value="UniProtKB-KW"/>
</dbReference>
<keyword evidence="5" id="KW-1133">Transmembrane helix</keyword>
<feature type="domain" description="Receptor ligand binding region" evidence="12">
    <location>
        <begin position="795"/>
        <end position="1066"/>
    </location>
</feature>
<evidence type="ECO:0000256" key="7">
    <source>
        <dbReference type="ARBA" id="ARBA00023136"/>
    </source>
</evidence>
<feature type="domain" description="Receptor ligand binding region" evidence="12">
    <location>
        <begin position="632"/>
        <end position="720"/>
    </location>
</feature>
<keyword evidence="6" id="KW-0297">G-protein coupled receptor</keyword>
<organism evidence="14 15">
    <name type="scientific">Polypterus senegalus</name>
    <name type="common">Senegal bichir</name>
    <dbReference type="NCBI Taxonomy" id="55291"/>
    <lineage>
        <taxon>Eukaryota</taxon>
        <taxon>Metazoa</taxon>
        <taxon>Chordata</taxon>
        <taxon>Craniata</taxon>
        <taxon>Vertebrata</taxon>
        <taxon>Euteleostomi</taxon>
        <taxon>Actinopterygii</taxon>
        <taxon>Polypteriformes</taxon>
        <taxon>Polypteridae</taxon>
        <taxon>Polypterus</taxon>
    </lineage>
</organism>
<name>A0A8X8BQB6_POLSE</name>
<dbReference type="PRINTS" id="PR00248">
    <property type="entry name" value="GPCRMGR"/>
</dbReference>
<dbReference type="FunFam" id="2.10.50.30:FF:000004">
    <property type="entry name" value="Taste receptor type 1 member 3-like protein"/>
    <property type="match status" value="1"/>
</dbReference>
<evidence type="ECO:0000256" key="10">
    <source>
        <dbReference type="ARBA" id="ARBA00023224"/>
    </source>
</evidence>
<dbReference type="GO" id="GO:0050909">
    <property type="term" value="P:sensory perception of taste"/>
    <property type="evidence" value="ECO:0007669"/>
    <property type="project" value="UniProtKB-ARBA"/>
</dbReference>
<evidence type="ECO:0000313" key="15">
    <source>
        <dbReference type="Proteomes" id="UP000886611"/>
    </source>
</evidence>
<keyword evidence="9" id="KW-0325">Glycoprotein</keyword>
<dbReference type="PRINTS" id="PR00592">
    <property type="entry name" value="CASENSINGR"/>
</dbReference>
<evidence type="ECO:0000256" key="11">
    <source>
        <dbReference type="ARBA" id="ARBA00038492"/>
    </source>
</evidence>
<keyword evidence="3" id="KW-0812">Transmembrane</keyword>
<evidence type="ECO:0000259" key="13">
    <source>
        <dbReference type="Pfam" id="PF07562"/>
    </source>
</evidence>
<feature type="non-terminal residue" evidence="14">
    <location>
        <position position="2249"/>
    </location>
</feature>
<accession>A0A8X8BQB6</accession>
<dbReference type="InterPro" id="IPR000337">
    <property type="entry name" value="GPCR_3"/>
</dbReference>
<dbReference type="FunFam" id="3.40.50.2300:FF:000016">
    <property type="entry name" value="Taste 1 receptor member 2"/>
    <property type="match status" value="4"/>
</dbReference>
<feature type="domain" description="GPCR family 3 nine cysteines" evidence="13">
    <location>
        <begin position="2192"/>
        <end position="2234"/>
    </location>
</feature>
<protein>
    <submittedName>
        <fullName evidence="14">CASR protein</fullName>
    </submittedName>
</protein>
<dbReference type="EMBL" id="JAATIS010004040">
    <property type="protein sequence ID" value="KAG2462627.1"/>
    <property type="molecule type" value="Genomic_DNA"/>
</dbReference>
<feature type="domain" description="Receptor ligand binding region" evidence="12">
    <location>
        <begin position="1502"/>
        <end position="1805"/>
    </location>
</feature>
<keyword evidence="4" id="KW-0732">Signal</keyword>
<comment type="similarity">
    <text evidence="11">Belongs to the G-protein coupled receptor 3 family. TAS1R subfamily.</text>
</comment>
<dbReference type="GO" id="GO:0005886">
    <property type="term" value="C:plasma membrane"/>
    <property type="evidence" value="ECO:0007669"/>
    <property type="project" value="UniProtKB-SubCell"/>
</dbReference>
<proteinExistence type="inferred from homology"/>
<keyword evidence="7" id="KW-0472">Membrane</keyword>
<feature type="domain" description="GPCR family 3 nine cysteines" evidence="13">
    <location>
        <begin position="522"/>
        <end position="561"/>
    </location>
</feature>
<evidence type="ECO:0000256" key="5">
    <source>
        <dbReference type="ARBA" id="ARBA00022989"/>
    </source>
</evidence>
<evidence type="ECO:0000256" key="8">
    <source>
        <dbReference type="ARBA" id="ARBA00023170"/>
    </source>
</evidence>
<dbReference type="Proteomes" id="UP000886611">
    <property type="component" value="Unassembled WGS sequence"/>
</dbReference>
<comment type="caution">
    <text evidence="14">The sequence shown here is derived from an EMBL/GenBank/DDBJ whole genome shotgun (WGS) entry which is preliminary data.</text>
</comment>
<evidence type="ECO:0000256" key="9">
    <source>
        <dbReference type="ARBA" id="ARBA00023180"/>
    </source>
</evidence>
<evidence type="ECO:0000256" key="1">
    <source>
        <dbReference type="ARBA" id="ARBA00004651"/>
    </source>
</evidence>
<dbReference type="PANTHER" id="PTHR24061:SF504">
    <property type="entry name" value="EXTRACELLULAR CALCIUM-SENSING RECEPTOR ISOFORM X2-RELATED"/>
    <property type="match status" value="1"/>
</dbReference>
<dbReference type="InterPro" id="IPR011500">
    <property type="entry name" value="GPCR_3_9-Cys_dom"/>
</dbReference>
<feature type="domain" description="Receptor ligand binding region" evidence="12">
    <location>
        <begin position="1167"/>
        <end position="1284"/>
    </location>
</feature>
<reference evidence="14 15" key="1">
    <citation type="journal article" date="2021" name="Cell">
        <title>Tracing the genetic footprints of vertebrate landing in non-teleost ray-finned fishes.</title>
        <authorList>
            <person name="Bi X."/>
            <person name="Wang K."/>
            <person name="Yang L."/>
            <person name="Pan H."/>
            <person name="Jiang H."/>
            <person name="Wei Q."/>
            <person name="Fang M."/>
            <person name="Yu H."/>
            <person name="Zhu C."/>
            <person name="Cai Y."/>
            <person name="He Y."/>
            <person name="Gan X."/>
            <person name="Zeng H."/>
            <person name="Yu D."/>
            <person name="Zhu Y."/>
            <person name="Jiang H."/>
            <person name="Qiu Q."/>
            <person name="Yang H."/>
            <person name="Zhang Y.E."/>
            <person name="Wang W."/>
            <person name="Zhu M."/>
            <person name="He S."/>
            <person name="Zhang G."/>
        </authorList>
    </citation>
    <scope>NUCLEOTIDE SEQUENCE [LARGE SCALE GENOMIC DNA]</scope>
    <source>
        <strain evidence="14">Bchr_013</strain>
    </source>
</reference>
<dbReference type="InterPro" id="IPR028082">
    <property type="entry name" value="Peripla_BP_I"/>
</dbReference>
<dbReference type="CDD" id="cd06268">
    <property type="entry name" value="PBP1_ABC_transporter_LIVBP-like"/>
    <property type="match status" value="1"/>
</dbReference>
<evidence type="ECO:0000259" key="12">
    <source>
        <dbReference type="Pfam" id="PF01094"/>
    </source>
</evidence>
<evidence type="ECO:0000256" key="2">
    <source>
        <dbReference type="ARBA" id="ARBA00022475"/>
    </source>
</evidence>
<dbReference type="CDD" id="cd06364">
    <property type="entry name" value="PBP1_CaSR"/>
    <property type="match status" value="1"/>
</dbReference>
<feature type="domain" description="Receptor ligand binding region" evidence="12">
    <location>
        <begin position="1313"/>
        <end position="1485"/>
    </location>
</feature>
<dbReference type="Gene3D" id="2.10.50.30">
    <property type="entry name" value="GPCR, family 3, nine cysteines domain"/>
    <property type="match status" value="3"/>
</dbReference>
<feature type="domain" description="Receptor ligand binding region" evidence="12">
    <location>
        <begin position="1"/>
        <end position="398"/>
    </location>
</feature>
<dbReference type="PANTHER" id="PTHR24061">
    <property type="entry name" value="CALCIUM-SENSING RECEPTOR-RELATED"/>
    <property type="match status" value="1"/>
</dbReference>
<keyword evidence="8" id="KW-0675">Receptor</keyword>
<dbReference type="FunFam" id="2.10.50.30:FF:000007">
    <property type="entry name" value="Vomeronasal 2, receptor 82"/>
    <property type="match status" value="1"/>
</dbReference>
<evidence type="ECO:0000313" key="14">
    <source>
        <dbReference type="EMBL" id="KAG2462627.1"/>
    </source>
</evidence>
<feature type="non-terminal residue" evidence="14">
    <location>
        <position position="1"/>
    </location>
</feature>
<dbReference type="InterPro" id="IPR001828">
    <property type="entry name" value="ANF_lig-bd_rcpt"/>
</dbReference>
<feature type="domain" description="Receptor ligand binding region" evidence="12">
    <location>
        <begin position="1846"/>
        <end position="2153"/>
    </location>
</feature>
<comment type="subcellular location">
    <subcellularLocation>
        <location evidence="1">Cell membrane</location>
        <topology evidence="1">Multi-pass membrane protein</topology>
    </subcellularLocation>
</comment>
<keyword evidence="2" id="KW-1003">Cell membrane</keyword>
<keyword evidence="15" id="KW-1185">Reference proteome</keyword>
<gene>
    <name evidence="14" type="primary">Casr_14</name>
    <name evidence="14" type="ORF">GTO96_0000766</name>
</gene>